<dbReference type="EMBL" id="QRBE01000002">
    <property type="protein sequence ID" value="RDS83505.1"/>
    <property type="molecule type" value="Genomic_DNA"/>
</dbReference>
<comment type="caution">
    <text evidence="3">The sequence shown here is derived from an EMBL/GenBank/DDBJ whole genome shotgun (WGS) entry which is preliminary data.</text>
</comment>
<proteinExistence type="predicted"/>
<dbReference type="SMART" id="SM00065">
    <property type="entry name" value="GAF"/>
    <property type="match status" value="1"/>
</dbReference>
<dbReference type="PANTHER" id="PTHR44757:SF2">
    <property type="entry name" value="BIOFILM ARCHITECTURE MAINTENANCE PROTEIN MBAA"/>
    <property type="match status" value="1"/>
</dbReference>
<dbReference type="InterPro" id="IPR000160">
    <property type="entry name" value="GGDEF_dom"/>
</dbReference>
<evidence type="ECO:0000259" key="2">
    <source>
        <dbReference type="PROSITE" id="PS50887"/>
    </source>
</evidence>
<reference evidence="3 4" key="1">
    <citation type="submission" date="2018-07" db="EMBL/GenBank/DDBJ databases">
        <title>Dyella monticola sp. nov. and Dyella psychrodurans sp. nov. isolated from monsoon evergreen broad-leaved forest soil of Dinghu Mountain, China.</title>
        <authorList>
            <person name="Gao Z."/>
            <person name="Qiu L."/>
        </authorList>
    </citation>
    <scope>NUCLEOTIDE SEQUENCE [LARGE SCALE GENOMIC DNA]</scope>
    <source>
        <strain evidence="3 4">4G-K06</strain>
    </source>
</reference>
<gene>
    <name evidence="3" type="ORF">DWU98_03945</name>
</gene>
<dbReference type="CDD" id="cd01949">
    <property type="entry name" value="GGDEF"/>
    <property type="match status" value="1"/>
</dbReference>
<dbReference type="Proteomes" id="UP000254258">
    <property type="component" value="Unassembled WGS sequence"/>
</dbReference>
<dbReference type="PANTHER" id="PTHR44757">
    <property type="entry name" value="DIGUANYLATE CYCLASE DGCP"/>
    <property type="match status" value="1"/>
</dbReference>
<sequence length="361" mass="39439">MNHLTRIAPSSLLGALVASIAHAHTLEALARPLLELLQTATGLESTYLTRLDEPAGVLAIQYARNTRRLTIPEGLSAPWETTLSKHALDAGRFYTDDVGSCWEDCKIARSLGIVTYLSAPVRGKGGELFGSLCAASDERKPLTEAAINYLALFAQLIGQQIDRERLLAALQQANSSLAMTALTDAVTQLPNRRALLEEMERRLASHQDDRALIVAHIDLDDFRPINDRFGHEAGDQLLQTIAKRLRRMLRNGDMAARIGNDEFAVLAAEQRIKAAEAAIALSRRLEGATRGRFKLDTALIDYEGASVGVIVAEADSSSAQALLNKANAAMDTAKRARKNKEKIAPMPTGRAIIRYKWPVIE</sequence>
<dbReference type="Gene3D" id="3.30.450.40">
    <property type="match status" value="1"/>
</dbReference>
<keyword evidence="1" id="KW-0732">Signal</keyword>
<feature type="chain" id="PRO_5017034581" evidence="1">
    <location>
        <begin position="24"/>
        <end position="361"/>
    </location>
</feature>
<evidence type="ECO:0000313" key="3">
    <source>
        <dbReference type="EMBL" id="RDS83505.1"/>
    </source>
</evidence>
<dbReference type="SUPFAM" id="SSF55781">
    <property type="entry name" value="GAF domain-like"/>
    <property type="match status" value="1"/>
</dbReference>
<dbReference type="OrthoDB" id="9803824at2"/>
<dbReference type="InterPro" id="IPR029787">
    <property type="entry name" value="Nucleotide_cyclase"/>
</dbReference>
<dbReference type="RefSeq" id="WP_115494213.1">
    <property type="nucleotide sequence ID" value="NZ_QRBE01000002.1"/>
</dbReference>
<protein>
    <submittedName>
        <fullName evidence="3">Sensor domain-containing diguanylate cyclase</fullName>
    </submittedName>
</protein>
<dbReference type="Gene3D" id="3.30.70.270">
    <property type="match status" value="1"/>
</dbReference>
<dbReference type="NCBIfam" id="TIGR00254">
    <property type="entry name" value="GGDEF"/>
    <property type="match status" value="1"/>
</dbReference>
<dbReference type="Pfam" id="PF00990">
    <property type="entry name" value="GGDEF"/>
    <property type="match status" value="1"/>
</dbReference>
<dbReference type="PROSITE" id="PS50887">
    <property type="entry name" value="GGDEF"/>
    <property type="match status" value="1"/>
</dbReference>
<keyword evidence="4" id="KW-1185">Reference proteome</keyword>
<feature type="signal peptide" evidence="1">
    <location>
        <begin position="1"/>
        <end position="23"/>
    </location>
</feature>
<dbReference type="InterPro" id="IPR043128">
    <property type="entry name" value="Rev_trsase/Diguanyl_cyclase"/>
</dbReference>
<organism evidence="3 4">
    <name type="scientific">Dyella monticola</name>
    <dbReference type="NCBI Taxonomy" id="1927958"/>
    <lineage>
        <taxon>Bacteria</taxon>
        <taxon>Pseudomonadati</taxon>
        <taxon>Pseudomonadota</taxon>
        <taxon>Gammaproteobacteria</taxon>
        <taxon>Lysobacterales</taxon>
        <taxon>Rhodanobacteraceae</taxon>
        <taxon>Dyella</taxon>
    </lineage>
</organism>
<dbReference type="SUPFAM" id="SSF55073">
    <property type="entry name" value="Nucleotide cyclase"/>
    <property type="match status" value="1"/>
</dbReference>
<dbReference type="InterPro" id="IPR029016">
    <property type="entry name" value="GAF-like_dom_sf"/>
</dbReference>
<dbReference type="AlphaFoldDB" id="A0A370X5M9"/>
<accession>A0A370X5M9</accession>
<dbReference type="Pfam" id="PF01590">
    <property type="entry name" value="GAF"/>
    <property type="match status" value="1"/>
</dbReference>
<evidence type="ECO:0000256" key="1">
    <source>
        <dbReference type="SAM" id="SignalP"/>
    </source>
</evidence>
<evidence type="ECO:0000313" key="4">
    <source>
        <dbReference type="Proteomes" id="UP000254258"/>
    </source>
</evidence>
<feature type="domain" description="GGDEF" evidence="2">
    <location>
        <begin position="210"/>
        <end position="346"/>
    </location>
</feature>
<dbReference type="SMART" id="SM00267">
    <property type="entry name" value="GGDEF"/>
    <property type="match status" value="1"/>
</dbReference>
<dbReference type="InterPro" id="IPR003018">
    <property type="entry name" value="GAF"/>
</dbReference>
<name>A0A370X5M9_9GAMM</name>
<dbReference type="InterPro" id="IPR052155">
    <property type="entry name" value="Biofilm_reg_signaling"/>
</dbReference>